<name>A0ACC0MPE3_RHOML</name>
<comment type="caution">
    <text evidence="1">The sequence shown here is derived from an EMBL/GenBank/DDBJ whole genome shotgun (WGS) entry which is preliminary data.</text>
</comment>
<organism evidence="1 2">
    <name type="scientific">Rhododendron molle</name>
    <name type="common">Chinese azalea</name>
    <name type="synonym">Azalea mollis</name>
    <dbReference type="NCBI Taxonomy" id="49168"/>
    <lineage>
        <taxon>Eukaryota</taxon>
        <taxon>Viridiplantae</taxon>
        <taxon>Streptophyta</taxon>
        <taxon>Embryophyta</taxon>
        <taxon>Tracheophyta</taxon>
        <taxon>Spermatophyta</taxon>
        <taxon>Magnoliopsida</taxon>
        <taxon>eudicotyledons</taxon>
        <taxon>Gunneridae</taxon>
        <taxon>Pentapetalae</taxon>
        <taxon>asterids</taxon>
        <taxon>Ericales</taxon>
        <taxon>Ericaceae</taxon>
        <taxon>Ericoideae</taxon>
        <taxon>Rhodoreae</taxon>
        <taxon>Rhododendron</taxon>
    </lineage>
</organism>
<keyword evidence="2" id="KW-1185">Reference proteome</keyword>
<proteinExistence type="predicted"/>
<accession>A0ACC0MPE3</accession>
<dbReference type="EMBL" id="CM046395">
    <property type="protein sequence ID" value="KAI8542887.1"/>
    <property type="molecule type" value="Genomic_DNA"/>
</dbReference>
<protein>
    <submittedName>
        <fullName evidence="1">Uncharacterized protein</fullName>
    </submittedName>
</protein>
<sequence length="125" mass="14553">MELEDWYEFLAQLQPEEIVWRHPWLNLPNMAIHSIGFEIMVIADLTRFTFSIPGRILHQLGLGRQNCAGSEDFCILDFNAQTLNEYQSGWSSRKLEGPDPNFCTSLESHYSKWLNGENRAKQSNY</sequence>
<dbReference type="Proteomes" id="UP001062846">
    <property type="component" value="Chromosome 8"/>
</dbReference>
<reference evidence="1" key="1">
    <citation type="submission" date="2022-02" db="EMBL/GenBank/DDBJ databases">
        <title>Plant Genome Project.</title>
        <authorList>
            <person name="Zhang R.-G."/>
        </authorList>
    </citation>
    <scope>NUCLEOTIDE SEQUENCE</scope>
    <source>
        <strain evidence="1">AT1</strain>
    </source>
</reference>
<gene>
    <name evidence="1" type="ORF">RHMOL_Rhmol08G0174700</name>
</gene>
<evidence type="ECO:0000313" key="2">
    <source>
        <dbReference type="Proteomes" id="UP001062846"/>
    </source>
</evidence>
<evidence type="ECO:0000313" key="1">
    <source>
        <dbReference type="EMBL" id="KAI8542887.1"/>
    </source>
</evidence>